<feature type="compositionally biased region" description="Low complexity" evidence="1">
    <location>
        <begin position="241"/>
        <end position="267"/>
    </location>
</feature>
<reference evidence="3" key="1">
    <citation type="journal article" date="2020" name="Nat. Commun.">
        <title>Genome assembly of wild tea tree DASZ reveals pedigree and selection history of tea varieties.</title>
        <authorList>
            <person name="Zhang W."/>
            <person name="Zhang Y."/>
            <person name="Qiu H."/>
            <person name="Guo Y."/>
            <person name="Wan H."/>
            <person name="Zhang X."/>
            <person name="Scossa F."/>
            <person name="Alseekh S."/>
            <person name="Zhang Q."/>
            <person name="Wang P."/>
            <person name="Xu L."/>
            <person name="Schmidt M.H."/>
            <person name="Jia X."/>
            <person name="Li D."/>
            <person name="Zhu A."/>
            <person name="Guo F."/>
            <person name="Chen W."/>
            <person name="Ni D."/>
            <person name="Usadel B."/>
            <person name="Fernie A.R."/>
            <person name="Wen W."/>
        </authorList>
    </citation>
    <scope>NUCLEOTIDE SEQUENCE [LARGE SCALE GENOMIC DNA]</scope>
    <source>
        <strain evidence="3">cv. G240</strain>
    </source>
</reference>
<protein>
    <submittedName>
        <fullName evidence="2">Uncharacterized protein</fullName>
    </submittedName>
</protein>
<accession>A0A7J7GNP3</accession>
<sequence>MFDPRTELPNNHVHPFNPTPHIYDHLGKMNYDARARKTAQKYENYRSRNGMEVQFRPENMGEDESGVFSPPLWKSSPPRSPTHTRHAQNNYRSLSPNSRAQAIARGQWELMEMVKTMPESCYELSLKDIVDHPTRVMESEEECLVGEKSFGREDLSQRVKVVKRQESNKNESKGKVTMRSTSFDNGGFLLKLVFPFSFGLKKKKKNLTTNGLGSKVSPKPDKEWCKKRSFGSSETVAGAVRSNSGSSGSSGSRNSSRSNSNSSRSRNQFGTVVGHLVAGPSSSPIKTKKVQSE</sequence>
<dbReference type="PANTHER" id="PTHR34193">
    <property type="entry name" value="OS11G0199801 PROTEIN"/>
    <property type="match status" value="1"/>
</dbReference>
<dbReference type="EMBL" id="JACBKZ010000009">
    <property type="protein sequence ID" value="KAF5942409.1"/>
    <property type="molecule type" value="Genomic_DNA"/>
</dbReference>
<keyword evidence="3" id="KW-1185">Reference proteome</keyword>
<evidence type="ECO:0000256" key="1">
    <source>
        <dbReference type="SAM" id="MobiDB-lite"/>
    </source>
</evidence>
<dbReference type="PANTHER" id="PTHR34193:SF1">
    <property type="entry name" value="EXPRESSED PROTEIN"/>
    <property type="match status" value="1"/>
</dbReference>
<reference evidence="2 3" key="2">
    <citation type="submission" date="2020-07" db="EMBL/GenBank/DDBJ databases">
        <title>Genome assembly of wild tea tree DASZ reveals pedigree and selection history of tea varieties.</title>
        <authorList>
            <person name="Zhang W."/>
        </authorList>
    </citation>
    <scope>NUCLEOTIDE SEQUENCE [LARGE SCALE GENOMIC DNA]</scope>
    <source>
        <strain evidence="3">cv. G240</strain>
        <tissue evidence="2">Leaf</tissue>
    </source>
</reference>
<gene>
    <name evidence="2" type="ORF">HYC85_020051</name>
</gene>
<dbReference type="Proteomes" id="UP000593564">
    <property type="component" value="Unassembled WGS sequence"/>
</dbReference>
<proteinExistence type="predicted"/>
<dbReference type="AlphaFoldDB" id="A0A7J7GNP3"/>
<evidence type="ECO:0000313" key="3">
    <source>
        <dbReference type="Proteomes" id="UP000593564"/>
    </source>
</evidence>
<feature type="region of interest" description="Disordered" evidence="1">
    <location>
        <begin position="207"/>
        <end position="293"/>
    </location>
</feature>
<comment type="caution">
    <text evidence="2">The sequence shown here is derived from an EMBL/GenBank/DDBJ whole genome shotgun (WGS) entry which is preliminary data.</text>
</comment>
<evidence type="ECO:0000313" key="2">
    <source>
        <dbReference type="EMBL" id="KAF5942409.1"/>
    </source>
</evidence>
<feature type="region of interest" description="Disordered" evidence="1">
    <location>
        <begin position="54"/>
        <end position="98"/>
    </location>
</feature>
<name>A0A7J7GNP3_CAMSI</name>
<feature type="compositionally biased region" description="Polar residues" evidence="1">
    <location>
        <begin position="87"/>
        <end position="98"/>
    </location>
</feature>
<organism evidence="2 3">
    <name type="scientific">Camellia sinensis</name>
    <name type="common">Tea plant</name>
    <name type="synonym">Thea sinensis</name>
    <dbReference type="NCBI Taxonomy" id="4442"/>
    <lineage>
        <taxon>Eukaryota</taxon>
        <taxon>Viridiplantae</taxon>
        <taxon>Streptophyta</taxon>
        <taxon>Embryophyta</taxon>
        <taxon>Tracheophyta</taxon>
        <taxon>Spermatophyta</taxon>
        <taxon>Magnoliopsida</taxon>
        <taxon>eudicotyledons</taxon>
        <taxon>Gunneridae</taxon>
        <taxon>Pentapetalae</taxon>
        <taxon>asterids</taxon>
        <taxon>Ericales</taxon>
        <taxon>Theaceae</taxon>
        <taxon>Camellia</taxon>
    </lineage>
</organism>